<dbReference type="Proteomes" id="UP000003257">
    <property type="component" value="Unassembled WGS sequence"/>
</dbReference>
<dbReference type="CDD" id="cd00118">
    <property type="entry name" value="LysM"/>
    <property type="match status" value="1"/>
</dbReference>
<sequence length="641" mass="64373">MAAGAFAAAVLALGAWIGSKRAGPEDAPQSAVAVVPERDATPENATLAPNAVQGVSVGPEGAAATAPDAPVDTSEVAPNHQAPTFDEVRRESDGMTVIAGRAAPGSTVLVLKDGEEIASATADGSGKFATLAMVQPSETGHVLTLLGQDGANKIASEEEIILTPTASPDAPVELAQADTAPKQSPLDLVEETADLGAQSEGAAAKSAEAEGVPETQDTTPLAGAGTAQEQSADAAPSEKTRDSDGPAETSAATDSEATLSDTAPEPATPLAGTATSVPQNAEAEGQMGTTTAATPLADTGTAQVDNTVAAGQAAPTSEAGQINGATDPAQATPLSGTGTDASDASTSAEQTRAAKEGGASDTETDPAQATPLSGVGTTNSPAPTGQNPDGAEVEGLANGTAPTPATPLAETGTAEPEVPSNAEPSAQATLTPDTTTVPESTAPAFENPAAPETAPTRPPAPAPVLKSTADGVERLDTAPPQVMTNVALDTIGYSDQGDVQLAGRAQPDTSEVRVYLNNNAVISLPVDQEGRWRGDLPNVDEGVYTLRVDELSSAGDVTSRVETPFKRESPEVLAAATEGQTGPLNAVTVQKGDTLWAISRDRYGDPLLYVKVFEANSANIGDPDLIYPGQVFDLPEEPASE</sequence>
<dbReference type="Gene3D" id="3.10.350.10">
    <property type="entry name" value="LysM domain"/>
    <property type="match status" value="1"/>
</dbReference>
<feature type="compositionally biased region" description="Polar residues" evidence="1">
    <location>
        <begin position="332"/>
        <end position="350"/>
    </location>
</feature>
<keyword evidence="2" id="KW-0732">Signal</keyword>
<reference evidence="4 5" key="1">
    <citation type="submission" date="2007-11" db="EMBL/GenBank/DDBJ databases">
        <authorList>
            <person name="Wagner-Dobler I."/>
            <person name="Ferriera S."/>
            <person name="Johnson J."/>
            <person name="Kravitz S."/>
            <person name="Beeson K."/>
            <person name="Sutton G."/>
            <person name="Rogers Y.-H."/>
            <person name="Friedman R."/>
            <person name="Frazier M."/>
            <person name="Venter J.C."/>
        </authorList>
    </citation>
    <scope>NUCLEOTIDE SEQUENCE [LARGE SCALE GENOMIC DNA]</scope>
    <source>
        <strain evidence="4 5">HEL-45</strain>
    </source>
</reference>
<gene>
    <name evidence="4" type="ORF">OIHEL45_15759</name>
</gene>
<dbReference type="InterPro" id="IPR018392">
    <property type="entry name" value="LysM"/>
</dbReference>
<feature type="compositionally biased region" description="Polar residues" evidence="1">
    <location>
        <begin position="314"/>
        <end position="324"/>
    </location>
</feature>
<dbReference type="SMART" id="SM00257">
    <property type="entry name" value="LysM"/>
    <property type="match status" value="1"/>
</dbReference>
<feature type="compositionally biased region" description="Low complexity" evidence="1">
    <location>
        <begin position="247"/>
        <end position="263"/>
    </location>
</feature>
<organism evidence="4 5">
    <name type="scientific">Sulfitobacter indolifex HEL-45</name>
    <dbReference type="NCBI Taxonomy" id="391624"/>
    <lineage>
        <taxon>Bacteria</taxon>
        <taxon>Pseudomonadati</taxon>
        <taxon>Pseudomonadota</taxon>
        <taxon>Alphaproteobacteria</taxon>
        <taxon>Rhodobacterales</taxon>
        <taxon>Roseobacteraceae</taxon>
        <taxon>Sulfitobacter</taxon>
    </lineage>
</organism>
<dbReference type="InterPro" id="IPR052196">
    <property type="entry name" value="Bact_Kbp"/>
</dbReference>
<keyword evidence="5" id="KW-1185">Reference proteome</keyword>
<proteinExistence type="predicted"/>
<feature type="domain" description="LysM" evidence="3">
    <location>
        <begin position="585"/>
        <end position="634"/>
    </location>
</feature>
<feature type="region of interest" description="Disordered" evidence="1">
    <location>
        <begin position="196"/>
        <end position="466"/>
    </location>
</feature>
<feature type="signal peptide" evidence="2">
    <location>
        <begin position="1"/>
        <end position="22"/>
    </location>
</feature>
<feature type="compositionally biased region" description="Polar residues" evidence="1">
    <location>
        <begin position="365"/>
        <end position="387"/>
    </location>
</feature>
<dbReference type="PROSITE" id="PS51782">
    <property type="entry name" value="LYSM"/>
    <property type="match status" value="1"/>
</dbReference>
<dbReference type="PANTHER" id="PTHR34700">
    <property type="entry name" value="POTASSIUM BINDING PROTEIN KBP"/>
    <property type="match status" value="1"/>
</dbReference>
<protein>
    <submittedName>
        <fullName evidence="4">Peptidoglycan-binding LysM</fullName>
    </submittedName>
</protein>
<dbReference type="InterPro" id="IPR036779">
    <property type="entry name" value="LysM_dom_sf"/>
</dbReference>
<evidence type="ECO:0000313" key="5">
    <source>
        <dbReference type="Proteomes" id="UP000003257"/>
    </source>
</evidence>
<dbReference type="PANTHER" id="PTHR34700:SF4">
    <property type="entry name" value="PHAGE-LIKE ELEMENT PBSX PROTEIN XKDP"/>
    <property type="match status" value="1"/>
</dbReference>
<evidence type="ECO:0000256" key="2">
    <source>
        <dbReference type="SAM" id="SignalP"/>
    </source>
</evidence>
<name>A0ABM9X4L6_9RHOB</name>
<dbReference type="EMBL" id="ABID01000004">
    <property type="protein sequence ID" value="EDQ04399.1"/>
    <property type="molecule type" value="Genomic_DNA"/>
</dbReference>
<evidence type="ECO:0000256" key="1">
    <source>
        <dbReference type="SAM" id="MobiDB-lite"/>
    </source>
</evidence>
<feature type="compositionally biased region" description="Low complexity" evidence="1">
    <location>
        <begin position="196"/>
        <end position="210"/>
    </location>
</feature>
<feature type="compositionally biased region" description="Polar residues" evidence="1">
    <location>
        <begin position="422"/>
        <end position="439"/>
    </location>
</feature>
<evidence type="ECO:0000313" key="4">
    <source>
        <dbReference type="EMBL" id="EDQ04399.1"/>
    </source>
</evidence>
<feature type="compositionally biased region" description="Low complexity" evidence="1">
    <location>
        <begin position="441"/>
        <end position="455"/>
    </location>
</feature>
<dbReference type="Pfam" id="PF01476">
    <property type="entry name" value="LysM"/>
    <property type="match status" value="1"/>
</dbReference>
<feature type="compositionally biased region" description="Low complexity" evidence="1">
    <location>
        <begin position="395"/>
        <end position="417"/>
    </location>
</feature>
<feature type="chain" id="PRO_5047316315" evidence="2">
    <location>
        <begin position="23"/>
        <end position="641"/>
    </location>
</feature>
<accession>A0ABM9X4L6</accession>
<feature type="region of interest" description="Disordered" evidence="1">
    <location>
        <begin position="55"/>
        <end position="78"/>
    </location>
</feature>
<feature type="compositionally biased region" description="Low complexity" evidence="1">
    <location>
        <begin position="62"/>
        <end position="73"/>
    </location>
</feature>
<evidence type="ECO:0000259" key="3">
    <source>
        <dbReference type="PROSITE" id="PS51782"/>
    </source>
</evidence>
<comment type="caution">
    <text evidence="4">The sequence shown here is derived from an EMBL/GenBank/DDBJ whole genome shotgun (WGS) entry which is preliminary data.</text>
</comment>